<feature type="transmembrane region" description="Helical" evidence="7">
    <location>
        <begin position="325"/>
        <end position="348"/>
    </location>
</feature>
<reference evidence="9 10" key="1">
    <citation type="submission" date="2014-04" db="EMBL/GenBank/DDBJ databases">
        <title>Genome assembly of Hyalangium minutum DSM 14724.</title>
        <authorList>
            <person name="Sharma G."/>
            <person name="Subramanian S."/>
        </authorList>
    </citation>
    <scope>NUCLEOTIDE SEQUENCE [LARGE SCALE GENOMIC DNA]</scope>
    <source>
        <strain evidence="9 10">DSM 14724</strain>
    </source>
</reference>
<feature type="transmembrane region" description="Helical" evidence="7">
    <location>
        <begin position="59"/>
        <end position="84"/>
    </location>
</feature>
<feature type="transmembrane region" description="Helical" evidence="7">
    <location>
        <begin position="29"/>
        <end position="53"/>
    </location>
</feature>
<feature type="transmembrane region" description="Helical" evidence="7">
    <location>
        <begin position="178"/>
        <end position="205"/>
    </location>
</feature>
<evidence type="ECO:0000256" key="7">
    <source>
        <dbReference type="SAM" id="Phobius"/>
    </source>
</evidence>
<proteinExistence type="predicted"/>
<keyword evidence="6 7" id="KW-0472">Membrane</keyword>
<feature type="transmembrane region" description="Helical" evidence="7">
    <location>
        <begin position="360"/>
        <end position="384"/>
    </location>
</feature>
<dbReference type="AlphaFoldDB" id="A0A085W5J5"/>
<dbReference type="SUPFAM" id="SSF103473">
    <property type="entry name" value="MFS general substrate transporter"/>
    <property type="match status" value="1"/>
</dbReference>
<dbReference type="PANTHER" id="PTHR23513:SF11">
    <property type="entry name" value="STAPHYLOFERRIN A TRANSPORTER"/>
    <property type="match status" value="1"/>
</dbReference>
<keyword evidence="2" id="KW-0813">Transport</keyword>
<accession>A0A085W5J5</accession>
<feature type="transmembrane region" description="Helical" evidence="7">
    <location>
        <begin position="390"/>
        <end position="408"/>
    </location>
</feature>
<keyword evidence="4 7" id="KW-0812">Transmembrane</keyword>
<sequence length="446" mass="47622">MEAQGSGSQQARGGWRFLLRALGHRNYRLFFAGQSVSLIGTWLTRVATSWLVYRLSGSALMLGIIGFCGQLPTFLLGPIAGVWVDRWNRHRLLVVTQVLAMLQSFALAVLALTGHITVFHVAWLSVVQGLINAFDMPARQSFVVEMIEDRADLPNAIALNSSMFNGARLLGPSVAGALIAWVGEGGCFLIDGFSYLAVIASLLAMRLTVRPRAQRSQHVLTELKEGFNYAFRFAPIRAVLGLLALVSLMGMPFTVLMPVMASQVLHGGPHTLGFLMAASGLGALGGAVFLASRRTVRGFGTVIVSTAATFGLGLVAFALSRNVPLSLVTMALCGFGMMVTMAASNTVLQTIVEERMRGRLMSFYAMAFMGTAPFGSLLAGAMAARVGAPATIAIGGVACLLGAVWVRLKLPRLREQVRPIYQRLGIIPEVASGMQSTTRSVGSTES</sequence>
<comment type="caution">
    <text evidence="9">The sequence shown here is derived from an EMBL/GenBank/DDBJ whole genome shotgun (WGS) entry which is preliminary data.</text>
</comment>
<keyword evidence="5 7" id="KW-1133">Transmembrane helix</keyword>
<dbReference type="PROSITE" id="PS50850">
    <property type="entry name" value="MFS"/>
    <property type="match status" value="1"/>
</dbReference>
<name>A0A085W5J5_9BACT</name>
<evidence type="ECO:0000256" key="2">
    <source>
        <dbReference type="ARBA" id="ARBA00022448"/>
    </source>
</evidence>
<dbReference type="EMBL" id="JMCB01000019">
    <property type="protein sequence ID" value="KFE62958.1"/>
    <property type="molecule type" value="Genomic_DNA"/>
</dbReference>
<evidence type="ECO:0000313" key="9">
    <source>
        <dbReference type="EMBL" id="KFE62958.1"/>
    </source>
</evidence>
<feature type="transmembrane region" description="Helical" evidence="7">
    <location>
        <begin position="272"/>
        <end position="291"/>
    </location>
</feature>
<dbReference type="Proteomes" id="UP000028725">
    <property type="component" value="Unassembled WGS sequence"/>
</dbReference>
<evidence type="ECO:0000256" key="4">
    <source>
        <dbReference type="ARBA" id="ARBA00022692"/>
    </source>
</evidence>
<organism evidence="9 10">
    <name type="scientific">Hyalangium minutum</name>
    <dbReference type="NCBI Taxonomy" id="394096"/>
    <lineage>
        <taxon>Bacteria</taxon>
        <taxon>Pseudomonadati</taxon>
        <taxon>Myxococcota</taxon>
        <taxon>Myxococcia</taxon>
        <taxon>Myxococcales</taxon>
        <taxon>Cystobacterineae</taxon>
        <taxon>Archangiaceae</taxon>
        <taxon>Hyalangium</taxon>
    </lineage>
</organism>
<comment type="subcellular location">
    <subcellularLocation>
        <location evidence="1">Cell membrane</location>
        <topology evidence="1">Multi-pass membrane protein</topology>
    </subcellularLocation>
</comment>
<evidence type="ECO:0000256" key="5">
    <source>
        <dbReference type="ARBA" id="ARBA00022989"/>
    </source>
</evidence>
<feature type="transmembrane region" description="Helical" evidence="7">
    <location>
        <begin position="298"/>
        <end position="319"/>
    </location>
</feature>
<feature type="transmembrane region" description="Helical" evidence="7">
    <location>
        <begin position="105"/>
        <end position="126"/>
    </location>
</feature>
<evidence type="ECO:0000256" key="3">
    <source>
        <dbReference type="ARBA" id="ARBA00022475"/>
    </source>
</evidence>
<protein>
    <submittedName>
        <fullName evidence="9">Transporter</fullName>
    </submittedName>
</protein>
<feature type="domain" description="Major facilitator superfamily (MFS) profile" evidence="8">
    <location>
        <begin position="230"/>
        <end position="446"/>
    </location>
</feature>
<keyword evidence="10" id="KW-1185">Reference proteome</keyword>
<dbReference type="Pfam" id="PF05977">
    <property type="entry name" value="MFS_3"/>
    <property type="match status" value="1"/>
</dbReference>
<gene>
    <name evidence="9" type="ORF">DB31_3017</name>
</gene>
<evidence type="ECO:0000256" key="6">
    <source>
        <dbReference type="ARBA" id="ARBA00023136"/>
    </source>
</evidence>
<feature type="transmembrane region" description="Helical" evidence="7">
    <location>
        <begin position="238"/>
        <end position="260"/>
    </location>
</feature>
<dbReference type="PANTHER" id="PTHR23513">
    <property type="entry name" value="INTEGRAL MEMBRANE EFFLUX PROTEIN-RELATED"/>
    <property type="match status" value="1"/>
</dbReference>
<dbReference type="STRING" id="394096.DB31_3017"/>
<dbReference type="RefSeq" id="WP_044196591.1">
    <property type="nucleotide sequence ID" value="NZ_JMCB01000019.1"/>
</dbReference>
<dbReference type="GO" id="GO:0022857">
    <property type="term" value="F:transmembrane transporter activity"/>
    <property type="evidence" value="ECO:0007669"/>
    <property type="project" value="InterPro"/>
</dbReference>
<dbReference type="Gene3D" id="1.20.1250.20">
    <property type="entry name" value="MFS general substrate transporter like domains"/>
    <property type="match status" value="1"/>
</dbReference>
<dbReference type="InterPro" id="IPR020846">
    <property type="entry name" value="MFS_dom"/>
</dbReference>
<dbReference type="GO" id="GO:0005886">
    <property type="term" value="C:plasma membrane"/>
    <property type="evidence" value="ECO:0007669"/>
    <property type="project" value="UniProtKB-SubCell"/>
</dbReference>
<evidence type="ECO:0000256" key="1">
    <source>
        <dbReference type="ARBA" id="ARBA00004651"/>
    </source>
</evidence>
<evidence type="ECO:0000259" key="8">
    <source>
        <dbReference type="PROSITE" id="PS50850"/>
    </source>
</evidence>
<evidence type="ECO:0000313" key="10">
    <source>
        <dbReference type="Proteomes" id="UP000028725"/>
    </source>
</evidence>
<dbReference type="InterPro" id="IPR036259">
    <property type="entry name" value="MFS_trans_sf"/>
</dbReference>
<dbReference type="CDD" id="cd06173">
    <property type="entry name" value="MFS_MefA_like"/>
    <property type="match status" value="1"/>
</dbReference>
<dbReference type="InterPro" id="IPR010290">
    <property type="entry name" value="TM_effector"/>
</dbReference>
<keyword evidence="3" id="KW-1003">Cell membrane</keyword>
<dbReference type="OrthoDB" id="9775268at2"/>